<accession>A0A834DFP3</accession>
<feature type="compositionally biased region" description="Basic and acidic residues" evidence="1">
    <location>
        <begin position="34"/>
        <end position="45"/>
    </location>
</feature>
<evidence type="ECO:0000256" key="1">
    <source>
        <dbReference type="SAM" id="MobiDB-lite"/>
    </source>
</evidence>
<evidence type="ECO:0000313" key="2">
    <source>
        <dbReference type="EMBL" id="KAF6078229.1"/>
    </source>
</evidence>
<organism evidence="2 3">
    <name type="scientific">Phyllostomus discolor</name>
    <name type="common">pale spear-nosed bat</name>
    <dbReference type="NCBI Taxonomy" id="89673"/>
    <lineage>
        <taxon>Eukaryota</taxon>
        <taxon>Metazoa</taxon>
        <taxon>Chordata</taxon>
        <taxon>Craniata</taxon>
        <taxon>Vertebrata</taxon>
        <taxon>Euteleostomi</taxon>
        <taxon>Mammalia</taxon>
        <taxon>Eutheria</taxon>
        <taxon>Laurasiatheria</taxon>
        <taxon>Chiroptera</taxon>
        <taxon>Yangochiroptera</taxon>
        <taxon>Phyllostomidae</taxon>
        <taxon>Phyllostominae</taxon>
        <taxon>Phyllostomus</taxon>
    </lineage>
</organism>
<comment type="caution">
    <text evidence="2">The sequence shown here is derived from an EMBL/GenBank/DDBJ whole genome shotgun (WGS) entry which is preliminary data.</text>
</comment>
<feature type="region of interest" description="Disordered" evidence="1">
    <location>
        <begin position="19"/>
        <end position="45"/>
    </location>
</feature>
<evidence type="ECO:0000313" key="3">
    <source>
        <dbReference type="Proteomes" id="UP000664940"/>
    </source>
</evidence>
<reference evidence="2 3" key="1">
    <citation type="journal article" date="2020" name="Nature">
        <title>Six reference-quality genomes reveal evolution of bat adaptations.</title>
        <authorList>
            <person name="Jebb D."/>
            <person name="Huang Z."/>
            <person name="Pippel M."/>
            <person name="Hughes G.M."/>
            <person name="Lavrichenko K."/>
            <person name="Devanna P."/>
            <person name="Winkler S."/>
            <person name="Jermiin L.S."/>
            <person name="Skirmuntt E.C."/>
            <person name="Katzourakis A."/>
            <person name="Burkitt-Gray L."/>
            <person name="Ray D.A."/>
            <person name="Sullivan K.A.M."/>
            <person name="Roscito J.G."/>
            <person name="Kirilenko B.M."/>
            <person name="Davalos L.M."/>
            <person name="Corthals A.P."/>
            <person name="Power M.L."/>
            <person name="Jones G."/>
            <person name="Ransome R.D."/>
            <person name="Dechmann D.K.N."/>
            <person name="Locatelli A.G."/>
            <person name="Puechmaille S.J."/>
            <person name="Fedrigo O."/>
            <person name="Jarvis E.D."/>
            <person name="Hiller M."/>
            <person name="Vernes S.C."/>
            <person name="Myers E.W."/>
            <person name="Teeling E.C."/>
        </authorList>
    </citation>
    <scope>NUCLEOTIDE SEQUENCE [LARGE SCALE GENOMIC DNA]</scope>
    <source>
        <strain evidence="2">Bat1K_MPI-CBG_1</strain>
    </source>
</reference>
<dbReference type="EMBL" id="JABVXQ010000014">
    <property type="protein sequence ID" value="KAF6078229.1"/>
    <property type="molecule type" value="Genomic_DNA"/>
</dbReference>
<sequence>MGSTIEAIRYKCLQTQRPGSCPPAGFDLRPPKQGRAEQEPSSEECRPPGLSHCWRWPAVLSGAICAWRDRSATSLSPLPPSKSKSPRRGVAWVGRRMKTGARSRSLEAEVMGVTVSHSSGFEDNPSLRVSISALPCRLRFRSQADSFHQAVEPCTTAVVGVSCPTPGCCRDGILGTERVWPARANARGRWPPQGSSKARRLWPACLPA</sequence>
<protein>
    <submittedName>
        <fullName evidence="2">Uncharacterized protein</fullName>
    </submittedName>
</protein>
<name>A0A834DFP3_9CHIR</name>
<gene>
    <name evidence="2" type="ORF">HJG60_009106</name>
</gene>
<proteinExistence type="predicted"/>
<dbReference type="AlphaFoldDB" id="A0A834DFP3"/>
<dbReference type="Proteomes" id="UP000664940">
    <property type="component" value="Unassembled WGS sequence"/>
</dbReference>